<dbReference type="InterPro" id="IPR024079">
    <property type="entry name" value="MetalloPept_cat_dom_sf"/>
</dbReference>
<dbReference type="Proteomes" id="UP000198367">
    <property type="component" value="Chromosome"/>
</dbReference>
<evidence type="ECO:0000256" key="1">
    <source>
        <dbReference type="ARBA" id="ARBA00022438"/>
    </source>
</evidence>
<evidence type="ECO:0000256" key="4">
    <source>
        <dbReference type="ARBA" id="ARBA00069903"/>
    </source>
</evidence>
<dbReference type="RefSeq" id="WP_011716296.1">
    <property type="nucleotide sequence ID" value="NZ_CP022358.1"/>
</dbReference>
<keyword evidence="7" id="KW-1185">Reference proteome</keyword>
<dbReference type="GO" id="GO:0005829">
    <property type="term" value="C:cytosol"/>
    <property type="evidence" value="ECO:0007669"/>
    <property type="project" value="TreeGrafter"/>
</dbReference>
<dbReference type="PANTHER" id="PTHR30164:SF2">
    <property type="entry name" value="PROTEIN MTFA"/>
    <property type="match status" value="1"/>
</dbReference>
<dbReference type="Gene3D" id="1.10.472.150">
    <property type="entry name" value="Glucose-regulated metallo-peptidase M90, N-terminal domain"/>
    <property type="match status" value="1"/>
</dbReference>
<dbReference type="Gene3D" id="3.40.390.10">
    <property type="entry name" value="Collagenase (Catalytic Domain)"/>
    <property type="match status" value="1"/>
</dbReference>
<name>A0A220UP50_9GAMM</name>
<evidence type="ECO:0000313" key="7">
    <source>
        <dbReference type="Proteomes" id="UP000198367"/>
    </source>
</evidence>
<evidence type="ECO:0000256" key="2">
    <source>
        <dbReference type="ARBA" id="ARBA00023049"/>
    </source>
</evidence>
<proteinExistence type="inferred from homology"/>
<reference evidence="6 7" key="1">
    <citation type="submission" date="2017-07" db="EMBL/GenBank/DDBJ databases">
        <title>Phenotypical and genomic characterization of a clinical isolate of Shewanella bicestrii sp. nov. producing an extended-spectrum beta-lactamase and a new oxacillinase variant.</title>
        <authorList>
            <person name="Jousset A.B."/>
            <person name="Bonnin R.A."/>
            <person name="Girlich D."/>
            <person name="Dabos L."/>
            <person name="Potron A."/>
            <person name="Dortet L."/>
            <person name="Glaser P."/>
            <person name="Naas T."/>
        </authorList>
    </citation>
    <scope>NUCLEOTIDE SEQUENCE [LARGE SCALE GENOMIC DNA]</scope>
    <source>
        <strain evidence="6 7">JAB-1</strain>
    </source>
</reference>
<dbReference type="KEGG" id="sbj:CF168_14585"/>
<accession>A0A220UP50</accession>
<keyword evidence="2" id="KW-0482">Metalloprotease</keyword>
<keyword evidence="1" id="KW-0645">Protease</keyword>
<evidence type="ECO:0000313" key="6">
    <source>
        <dbReference type="EMBL" id="ASK69987.1"/>
    </source>
</evidence>
<dbReference type="FunFam" id="3.40.390.10:FF:000012">
    <property type="entry name" value="Protein MtfA"/>
    <property type="match status" value="1"/>
</dbReference>
<evidence type="ECO:0000256" key="3">
    <source>
        <dbReference type="ARBA" id="ARBA00061259"/>
    </source>
</evidence>
<dbReference type="InterPro" id="IPR010384">
    <property type="entry name" value="MtfA_fam"/>
</dbReference>
<dbReference type="SUPFAM" id="SSF55486">
    <property type="entry name" value="Metalloproteases ('zincins'), catalytic domain"/>
    <property type="match status" value="1"/>
</dbReference>
<dbReference type="EMBL" id="CP022358">
    <property type="protein sequence ID" value="ASK69987.1"/>
    <property type="molecule type" value="Genomic_DNA"/>
</dbReference>
<dbReference type="GO" id="GO:0004177">
    <property type="term" value="F:aminopeptidase activity"/>
    <property type="evidence" value="ECO:0007669"/>
    <property type="project" value="UniProtKB-KW"/>
</dbReference>
<keyword evidence="1" id="KW-0378">Hydrolase</keyword>
<protein>
    <recommendedName>
        <fullName evidence="4">Mlc titration factor A</fullName>
    </recommendedName>
    <alternativeName>
        <fullName evidence="5">Probable zinc metallopeptidase MtfA</fullName>
    </alternativeName>
</protein>
<dbReference type="FunFam" id="1.10.472.150:FF:000001">
    <property type="entry name" value="Protein MtfA"/>
    <property type="match status" value="1"/>
</dbReference>
<organism evidence="6 7">
    <name type="scientific">Shewanella bicestrii</name>
    <dbReference type="NCBI Taxonomy" id="2018305"/>
    <lineage>
        <taxon>Bacteria</taxon>
        <taxon>Pseudomonadati</taxon>
        <taxon>Pseudomonadota</taxon>
        <taxon>Gammaproteobacteria</taxon>
        <taxon>Alteromonadales</taxon>
        <taxon>Shewanellaceae</taxon>
        <taxon>Shewanella</taxon>
    </lineage>
</organism>
<sequence>MLAVFITLTLGLGAIAWLASSRWRKTLHRKRVMASAFPKAWRTILKKRLPYFHALPADLQLQLKRHIQVFLDEKRFVGCDGLQITDEIRVTIAAQACLLLLNRNTDFYPNLRQILVYPDAFIVDSQHQDPAGLIWEQRNVLAGESWEQGQVILSWKNTLEGAANPHDGNNVVIHEFAHQLDQEDGHANGAPILQRRQDYLSWSSVFSQAFNELVQAAALGRPSLFNYYGATNPAEFFAVVTEVFFEKPEALNLEHPALYRELSHFYQLDPINWH</sequence>
<gene>
    <name evidence="6" type="ORF">CF168_14585</name>
</gene>
<dbReference type="CDD" id="cd20169">
    <property type="entry name" value="Peptidase_M90_mtfA"/>
    <property type="match status" value="1"/>
</dbReference>
<keyword evidence="1" id="KW-0031">Aminopeptidase</keyword>
<dbReference type="Pfam" id="PF06167">
    <property type="entry name" value="Peptidase_M90"/>
    <property type="match status" value="1"/>
</dbReference>
<dbReference type="InterPro" id="IPR042252">
    <property type="entry name" value="MtfA_N"/>
</dbReference>
<dbReference type="GO" id="GO:0008237">
    <property type="term" value="F:metallopeptidase activity"/>
    <property type="evidence" value="ECO:0007669"/>
    <property type="project" value="UniProtKB-KW"/>
</dbReference>
<dbReference type="AlphaFoldDB" id="A0A220UP50"/>
<dbReference type="PANTHER" id="PTHR30164">
    <property type="entry name" value="MTFA PEPTIDASE"/>
    <property type="match status" value="1"/>
</dbReference>
<comment type="similarity">
    <text evidence="3">Belongs to the MtfA family.</text>
</comment>
<evidence type="ECO:0000256" key="5">
    <source>
        <dbReference type="ARBA" id="ARBA00081573"/>
    </source>
</evidence>